<accession>A0A0P0WKG7</accession>
<reference evidence="2 3" key="2">
    <citation type="journal article" date="2013" name="Plant Cell Physiol.">
        <title>Rice Annotation Project Database (RAP-DB): an integrative and interactive database for rice genomics.</title>
        <authorList>
            <person name="Sakai H."/>
            <person name="Lee S.S."/>
            <person name="Tanaka T."/>
            <person name="Numa H."/>
            <person name="Kim J."/>
            <person name="Kawahara Y."/>
            <person name="Wakimoto H."/>
            <person name="Yang C.C."/>
            <person name="Iwamoto M."/>
            <person name="Abe T."/>
            <person name="Yamada Y."/>
            <person name="Muto A."/>
            <person name="Inokuchi H."/>
            <person name="Ikemura T."/>
            <person name="Matsumoto T."/>
            <person name="Sasaki T."/>
            <person name="Itoh T."/>
        </authorList>
    </citation>
    <scope>NUCLEOTIDE SEQUENCE [LARGE SCALE GENOMIC DNA]</scope>
    <source>
        <strain evidence="3">cv. Nipponbare</strain>
    </source>
</reference>
<evidence type="ECO:0000313" key="3">
    <source>
        <dbReference type="Proteomes" id="UP000059680"/>
    </source>
</evidence>
<feature type="region of interest" description="Disordered" evidence="1">
    <location>
        <begin position="103"/>
        <end position="156"/>
    </location>
</feature>
<dbReference type="EMBL" id="AP014961">
    <property type="protein sequence ID" value="BAS93163.1"/>
    <property type="molecule type" value="Genomic_DNA"/>
</dbReference>
<dbReference type="Gramene" id="Os05t0290400-01">
    <property type="protein sequence ID" value="Os05t0290400-01"/>
    <property type="gene ID" value="Os05g0290400"/>
</dbReference>
<sequence>MVNAAHSCSLAGILVFEERMTVWSASGVGKDRKISSCGRAAPTTTSTESVRAKSHPNRTNLWGAGSGSGCSRRCGHHIRHHSGAMADAPRFASMKRTLGRVSPHFFPRGRWRTREGKRREGRIGNSNQRSGRRMTRAAGSDILASATGGPEEERQR</sequence>
<dbReference type="AlphaFoldDB" id="A0A0P0WKG7"/>
<dbReference type="Proteomes" id="UP000059680">
    <property type="component" value="Chromosome 5"/>
</dbReference>
<feature type="non-terminal residue" evidence="2">
    <location>
        <position position="156"/>
    </location>
</feature>
<protein>
    <submittedName>
        <fullName evidence="2">Os05g0290400 protein</fullName>
    </submittedName>
</protein>
<reference evidence="3" key="1">
    <citation type="journal article" date="2005" name="Nature">
        <title>The map-based sequence of the rice genome.</title>
        <authorList>
            <consortium name="International rice genome sequencing project (IRGSP)"/>
            <person name="Matsumoto T."/>
            <person name="Wu J."/>
            <person name="Kanamori H."/>
            <person name="Katayose Y."/>
            <person name="Fujisawa M."/>
            <person name="Namiki N."/>
            <person name="Mizuno H."/>
            <person name="Yamamoto K."/>
            <person name="Antonio B.A."/>
            <person name="Baba T."/>
            <person name="Sakata K."/>
            <person name="Nagamura Y."/>
            <person name="Aoki H."/>
            <person name="Arikawa K."/>
            <person name="Arita K."/>
            <person name="Bito T."/>
            <person name="Chiden Y."/>
            <person name="Fujitsuka N."/>
            <person name="Fukunaka R."/>
            <person name="Hamada M."/>
            <person name="Harada C."/>
            <person name="Hayashi A."/>
            <person name="Hijishita S."/>
            <person name="Honda M."/>
            <person name="Hosokawa S."/>
            <person name="Ichikawa Y."/>
            <person name="Idonuma A."/>
            <person name="Iijima M."/>
            <person name="Ikeda M."/>
            <person name="Ikeno M."/>
            <person name="Ito K."/>
            <person name="Ito S."/>
            <person name="Ito T."/>
            <person name="Ito Y."/>
            <person name="Ito Y."/>
            <person name="Iwabuchi A."/>
            <person name="Kamiya K."/>
            <person name="Karasawa W."/>
            <person name="Kurita K."/>
            <person name="Katagiri S."/>
            <person name="Kikuta A."/>
            <person name="Kobayashi H."/>
            <person name="Kobayashi N."/>
            <person name="Machita K."/>
            <person name="Maehara T."/>
            <person name="Masukawa M."/>
            <person name="Mizubayashi T."/>
            <person name="Mukai Y."/>
            <person name="Nagasaki H."/>
            <person name="Nagata Y."/>
            <person name="Naito S."/>
            <person name="Nakashima M."/>
            <person name="Nakama Y."/>
            <person name="Nakamichi Y."/>
            <person name="Nakamura M."/>
            <person name="Meguro A."/>
            <person name="Negishi M."/>
            <person name="Ohta I."/>
            <person name="Ohta T."/>
            <person name="Okamoto M."/>
            <person name="Ono N."/>
            <person name="Saji S."/>
            <person name="Sakaguchi M."/>
            <person name="Sakai K."/>
            <person name="Shibata M."/>
            <person name="Shimokawa T."/>
            <person name="Song J."/>
            <person name="Takazaki Y."/>
            <person name="Terasawa K."/>
            <person name="Tsugane M."/>
            <person name="Tsuji K."/>
            <person name="Ueda S."/>
            <person name="Waki K."/>
            <person name="Yamagata H."/>
            <person name="Yamamoto M."/>
            <person name="Yamamoto S."/>
            <person name="Yamane H."/>
            <person name="Yoshiki S."/>
            <person name="Yoshihara R."/>
            <person name="Yukawa K."/>
            <person name="Zhong H."/>
            <person name="Yano M."/>
            <person name="Yuan Q."/>
            <person name="Ouyang S."/>
            <person name="Liu J."/>
            <person name="Jones K.M."/>
            <person name="Gansberger K."/>
            <person name="Moffat K."/>
            <person name="Hill J."/>
            <person name="Bera J."/>
            <person name="Fadrosh D."/>
            <person name="Jin S."/>
            <person name="Johri S."/>
            <person name="Kim M."/>
            <person name="Overton L."/>
            <person name="Reardon M."/>
            <person name="Tsitrin T."/>
            <person name="Vuong H."/>
            <person name="Weaver B."/>
            <person name="Ciecko A."/>
            <person name="Tallon L."/>
            <person name="Jackson J."/>
            <person name="Pai G."/>
            <person name="Aken S.V."/>
            <person name="Utterback T."/>
            <person name="Reidmuller S."/>
            <person name="Feldblyum T."/>
            <person name="Hsiao J."/>
            <person name="Zismann V."/>
            <person name="Iobst S."/>
            <person name="de Vazeille A.R."/>
            <person name="Buell C.R."/>
            <person name="Ying K."/>
            <person name="Li Y."/>
            <person name="Lu T."/>
            <person name="Huang Y."/>
            <person name="Zhao Q."/>
            <person name="Feng Q."/>
            <person name="Zhang L."/>
            <person name="Zhu J."/>
            <person name="Weng Q."/>
            <person name="Mu J."/>
            <person name="Lu Y."/>
            <person name="Fan D."/>
            <person name="Liu Y."/>
            <person name="Guan J."/>
            <person name="Zhang Y."/>
            <person name="Yu S."/>
            <person name="Liu X."/>
            <person name="Zhang Y."/>
            <person name="Hong G."/>
            <person name="Han B."/>
            <person name="Choisne N."/>
            <person name="Demange N."/>
            <person name="Orjeda G."/>
            <person name="Samain S."/>
            <person name="Cattolico L."/>
            <person name="Pelletier E."/>
            <person name="Couloux A."/>
            <person name="Segurens B."/>
            <person name="Wincker P."/>
            <person name="D'Hont A."/>
            <person name="Scarpelli C."/>
            <person name="Weissenbach J."/>
            <person name="Salanoubat M."/>
            <person name="Quetier F."/>
            <person name="Yu Y."/>
            <person name="Kim H.R."/>
            <person name="Rambo T."/>
            <person name="Currie J."/>
            <person name="Collura K."/>
            <person name="Luo M."/>
            <person name="Yang T."/>
            <person name="Ammiraju J.S.S."/>
            <person name="Engler F."/>
            <person name="Soderlund C."/>
            <person name="Wing R.A."/>
            <person name="Palmer L.E."/>
            <person name="de la Bastide M."/>
            <person name="Spiegel L."/>
            <person name="Nascimento L."/>
            <person name="Zutavern T."/>
            <person name="O'Shaughnessy A."/>
            <person name="Dike S."/>
            <person name="Dedhia N."/>
            <person name="Preston R."/>
            <person name="Balija V."/>
            <person name="McCombie W.R."/>
            <person name="Chow T."/>
            <person name="Chen H."/>
            <person name="Chung M."/>
            <person name="Chen C."/>
            <person name="Shaw J."/>
            <person name="Wu H."/>
            <person name="Hsiao K."/>
            <person name="Chao Y."/>
            <person name="Chu M."/>
            <person name="Cheng C."/>
            <person name="Hour A."/>
            <person name="Lee P."/>
            <person name="Lin S."/>
            <person name="Lin Y."/>
            <person name="Liou J."/>
            <person name="Liu S."/>
            <person name="Hsing Y."/>
            <person name="Raghuvanshi S."/>
            <person name="Mohanty A."/>
            <person name="Bharti A.K."/>
            <person name="Gaur A."/>
            <person name="Gupta V."/>
            <person name="Kumar D."/>
            <person name="Ravi V."/>
            <person name="Vij S."/>
            <person name="Kapur A."/>
            <person name="Khurana P."/>
            <person name="Khurana P."/>
            <person name="Khurana J.P."/>
            <person name="Tyagi A.K."/>
            <person name="Gaikwad K."/>
            <person name="Singh A."/>
            <person name="Dalal V."/>
            <person name="Srivastava S."/>
            <person name="Dixit A."/>
            <person name="Pal A.K."/>
            <person name="Ghazi I.A."/>
            <person name="Yadav M."/>
            <person name="Pandit A."/>
            <person name="Bhargava A."/>
            <person name="Sureshbabu K."/>
            <person name="Batra K."/>
            <person name="Sharma T.R."/>
            <person name="Mohapatra T."/>
            <person name="Singh N.K."/>
            <person name="Messing J."/>
            <person name="Nelson A.B."/>
            <person name="Fuks G."/>
            <person name="Kavchok S."/>
            <person name="Keizer G."/>
            <person name="Linton E."/>
            <person name="Llaca V."/>
            <person name="Song R."/>
            <person name="Tanyolac B."/>
            <person name="Young S."/>
            <person name="Ho-Il K."/>
            <person name="Hahn J.H."/>
            <person name="Sangsakoo G."/>
            <person name="Vanavichit A."/>
            <person name="de Mattos Luiz.A.T."/>
            <person name="Zimmer P.D."/>
            <person name="Malone G."/>
            <person name="Dellagostin O."/>
            <person name="de Oliveira A.C."/>
            <person name="Bevan M."/>
            <person name="Bancroft I."/>
            <person name="Minx P."/>
            <person name="Cordum H."/>
            <person name="Wilson R."/>
            <person name="Cheng Z."/>
            <person name="Jin W."/>
            <person name="Jiang J."/>
            <person name="Leong S.A."/>
            <person name="Iwama H."/>
            <person name="Gojobori T."/>
            <person name="Itoh T."/>
            <person name="Niimura Y."/>
            <person name="Fujii Y."/>
            <person name="Habara T."/>
            <person name="Sakai H."/>
            <person name="Sato Y."/>
            <person name="Wilson G."/>
            <person name="Kumar K."/>
            <person name="McCouch S."/>
            <person name="Juretic N."/>
            <person name="Hoen D."/>
            <person name="Wright S."/>
            <person name="Bruskiewich R."/>
            <person name="Bureau T."/>
            <person name="Miyao A."/>
            <person name="Hirochika H."/>
            <person name="Nishikawa T."/>
            <person name="Kadowaki K."/>
            <person name="Sugiura M."/>
            <person name="Burr B."/>
            <person name="Sasaki T."/>
        </authorList>
    </citation>
    <scope>NUCLEOTIDE SEQUENCE [LARGE SCALE GENOMIC DNA]</scope>
    <source>
        <strain evidence="3">cv. Nipponbare</strain>
    </source>
</reference>
<feature type="compositionally biased region" description="Basic and acidic residues" evidence="1">
    <location>
        <begin position="112"/>
        <end position="122"/>
    </location>
</feature>
<proteinExistence type="predicted"/>
<gene>
    <name evidence="2" type="ordered locus">Os05g0290400</name>
    <name evidence="2" type="ORF">OSNPB_050290400</name>
</gene>
<organism evidence="2 3">
    <name type="scientific">Oryza sativa subsp. japonica</name>
    <name type="common">Rice</name>
    <dbReference type="NCBI Taxonomy" id="39947"/>
    <lineage>
        <taxon>Eukaryota</taxon>
        <taxon>Viridiplantae</taxon>
        <taxon>Streptophyta</taxon>
        <taxon>Embryophyta</taxon>
        <taxon>Tracheophyta</taxon>
        <taxon>Spermatophyta</taxon>
        <taxon>Magnoliopsida</taxon>
        <taxon>Liliopsida</taxon>
        <taxon>Poales</taxon>
        <taxon>Poaceae</taxon>
        <taxon>BOP clade</taxon>
        <taxon>Oryzoideae</taxon>
        <taxon>Oryzeae</taxon>
        <taxon>Oryzinae</taxon>
        <taxon>Oryza</taxon>
        <taxon>Oryza sativa</taxon>
    </lineage>
</organism>
<dbReference type="PaxDb" id="39947-A0A0P0WKG7"/>
<feature type="region of interest" description="Disordered" evidence="1">
    <location>
        <begin position="33"/>
        <end position="66"/>
    </location>
</feature>
<dbReference type="InParanoid" id="A0A0P0WKG7"/>
<evidence type="ECO:0000256" key="1">
    <source>
        <dbReference type="SAM" id="MobiDB-lite"/>
    </source>
</evidence>
<keyword evidence="3" id="KW-1185">Reference proteome</keyword>
<evidence type="ECO:0000313" key="2">
    <source>
        <dbReference type="EMBL" id="BAS93163.1"/>
    </source>
</evidence>
<name>A0A0P0WKG7_ORYSJ</name>
<reference evidence="2 3" key="3">
    <citation type="journal article" date="2013" name="Rice">
        <title>Improvement of the Oryza sativa Nipponbare reference genome using next generation sequence and optical map data.</title>
        <authorList>
            <person name="Kawahara Y."/>
            <person name="de la Bastide M."/>
            <person name="Hamilton J.P."/>
            <person name="Kanamori H."/>
            <person name="McCombie W.R."/>
            <person name="Ouyang S."/>
            <person name="Schwartz D.C."/>
            <person name="Tanaka T."/>
            <person name="Wu J."/>
            <person name="Zhou S."/>
            <person name="Childs K.L."/>
            <person name="Davidson R.M."/>
            <person name="Lin H."/>
            <person name="Quesada-Ocampo L."/>
            <person name="Vaillancourt B."/>
            <person name="Sakai H."/>
            <person name="Lee S.S."/>
            <person name="Kim J."/>
            <person name="Numa H."/>
            <person name="Itoh T."/>
            <person name="Buell C.R."/>
            <person name="Matsumoto T."/>
        </authorList>
    </citation>
    <scope>NUCLEOTIDE SEQUENCE [LARGE SCALE GENOMIC DNA]</scope>
    <source>
        <strain evidence="3">cv. Nipponbare</strain>
    </source>
</reference>